<proteinExistence type="predicted"/>
<name>A0A9Q0DI64_9TELE</name>
<dbReference type="GO" id="GO:0031122">
    <property type="term" value="P:cytoplasmic microtubule organization"/>
    <property type="evidence" value="ECO:0007669"/>
    <property type="project" value="TreeGrafter"/>
</dbReference>
<dbReference type="GO" id="GO:0005737">
    <property type="term" value="C:cytoplasm"/>
    <property type="evidence" value="ECO:0007669"/>
    <property type="project" value="TreeGrafter"/>
</dbReference>
<dbReference type="GO" id="GO:0005813">
    <property type="term" value="C:centrosome"/>
    <property type="evidence" value="ECO:0007669"/>
    <property type="project" value="TreeGrafter"/>
</dbReference>
<dbReference type="InterPro" id="IPR036872">
    <property type="entry name" value="CH_dom_sf"/>
</dbReference>
<sequence length="140" mass="15618">MVSTMELIEEFMESALAQWVLLFERMVDGGDSQYIDVNSVSGGTRSRYLRLTDGAFLNEVMRLIDPNPKVEQLYRHSQTGDHFLRVQNFSILNRHLRAYYQEDLQQLILMPLPNIAILGQDPLTGHSGPSGGASPPVGGA</sequence>
<reference evidence="2" key="1">
    <citation type="submission" date="2022-07" db="EMBL/GenBank/DDBJ databases">
        <title>Chromosome-level genome of Muraenolepis orangiensis.</title>
        <authorList>
            <person name="Kim J."/>
        </authorList>
    </citation>
    <scope>NUCLEOTIDE SEQUENCE</scope>
    <source>
        <strain evidence="2">KU_S4_2022</strain>
        <tissue evidence="2">Muscle</tissue>
    </source>
</reference>
<dbReference type="AlphaFoldDB" id="A0A9Q0DI64"/>
<dbReference type="GO" id="GO:0051959">
    <property type="term" value="F:dynein light intermediate chain binding"/>
    <property type="evidence" value="ECO:0007669"/>
    <property type="project" value="TreeGrafter"/>
</dbReference>
<dbReference type="GO" id="GO:0008017">
    <property type="term" value="F:microtubule binding"/>
    <property type="evidence" value="ECO:0007669"/>
    <property type="project" value="TreeGrafter"/>
</dbReference>
<evidence type="ECO:0000256" key="1">
    <source>
        <dbReference type="SAM" id="MobiDB-lite"/>
    </source>
</evidence>
<dbReference type="Proteomes" id="UP001148018">
    <property type="component" value="Unassembled WGS sequence"/>
</dbReference>
<evidence type="ECO:0000313" key="2">
    <source>
        <dbReference type="EMBL" id="KAJ3587988.1"/>
    </source>
</evidence>
<dbReference type="OrthoDB" id="10254988at2759"/>
<dbReference type="GO" id="GO:0030705">
    <property type="term" value="P:cytoskeleton-dependent intracellular transport"/>
    <property type="evidence" value="ECO:0007669"/>
    <property type="project" value="TreeGrafter"/>
</dbReference>
<comment type="caution">
    <text evidence="2">The sequence shown here is derived from an EMBL/GenBank/DDBJ whole genome shotgun (WGS) entry which is preliminary data.</text>
</comment>
<keyword evidence="3" id="KW-1185">Reference proteome</keyword>
<organism evidence="2 3">
    <name type="scientific">Muraenolepis orangiensis</name>
    <name type="common">Patagonian moray cod</name>
    <dbReference type="NCBI Taxonomy" id="630683"/>
    <lineage>
        <taxon>Eukaryota</taxon>
        <taxon>Metazoa</taxon>
        <taxon>Chordata</taxon>
        <taxon>Craniata</taxon>
        <taxon>Vertebrata</taxon>
        <taxon>Euteleostomi</taxon>
        <taxon>Actinopterygii</taxon>
        <taxon>Neopterygii</taxon>
        <taxon>Teleostei</taxon>
        <taxon>Neoteleostei</taxon>
        <taxon>Acanthomorphata</taxon>
        <taxon>Zeiogadaria</taxon>
        <taxon>Gadariae</taxon>
        <taxon>Gadiformes</taxon>
        <taxon>Muraenolepidoidei</taxon>
        <taxon>Muraenolepididae</taxon>
        <taxon>Muraenolepis</taxon>
    </lineage>
</organism>
<evidence type="ECO:0008006" key="4">
    <source>
        <dbReference type="Google" id="ProtNLM"/>
    </source>
</evidence>
<dbReference type="PANTHER" id="PTHR18947">
    <property type="entry name" value="HOOK PROTEINS"/>
    <property type="match status" value="1"/>
</dbReference>
<accession>A0A9Q0DI64</accession>
<feature type="region of interest" description="Disordered" evidence="1">
    <location>
        <begin position="121"/>
        <end position="140"/>
    </location>
</feature>
<evidence type="ECO:0000313" key="3">
    <source>
        <dbReference type="Proteomes" id="UP001148018"/>
    </source>
</evidence>
<dbReference type="EMBL" id="JANIIK010000116">
    <property type="protein sequence ID" value="KAJ3587988.1"/>
    <property type="molecule type" value="Genomic_DNA"/>
</dbReference>
<gene>
    <name evidence="2" type="ORF">NHX12_011582</name>
</gene>
<dbReference type="Gene3D" id="1.10.418.10">
    <property type="entry name" value="Calponin-like domain"/>
    <property type="match status" value="1"/>
</dbReference>
<dbReference type="SUPFAM" id="SSF116907">
    <property type="entry name" value="Hook domain"/>
    <property type="match status" value="1"/>
</dbReference>
<dbReference type="PANTHER" id="PTHR18947:SF35">
    <property type="entry name" value="COILED-COIL DOMAIN-CONTAINING PROTEIN 88B"/>
    <property type="match status" value="1"/>
</dbReference>
<protein>
    <recommendedName>
        <fullName evidence="4">HOOK N-terminal domain-containing protein</fullName>
    </recommendedName>
</protein>